<evidence type="ECO:0000313" key="2">
    <source>
        <dbReference type="Proteomes" id="UP000480039"/>
    </source>
</evidence>
<gene>
    <name evidence="1" type="ORF">FC871_13555</name>
</gene>
<dbReference type="EMBL" id="SWQE01000007">
    <property type="protein sequence ID" value="NFJ09479.1"/>
    <property type="molecule type" value="Genomic_DNA"/>
</dbReference>
<accession>A0A846J6E1</accession>
<comment type="caution">
    <text evidence="1">The sequence shown here is derived from an EMBL/GenBank/DDBJ whole genome shotgun (WGS) entry which is preliminary data.</text>
</comment>
<dbReference type="AlphaFoldDB" id="A0A846J6E1"/>
<organism evidence="1 2">
    <name type="scientific">Clostridium botulinum</name>
    <dbReference type="NCBI Taxonomy" id="1491"/>
    <lineage>
        <taxon>Bacteria</taxon>
        <taxon>Bacillati</taxon>
        <taxon>Bacillota</taxon>
        <taxon>Clostridia</taxon>
        <taxon>Eubacteriales</taxon>
        <taxon>Clostridiaceae</taxon>
        <taxon>Clostridium</taxon>
    </lineage>
</organism>
<reference evidence="1 2" key="1">
    <citation type="submission" date="2019-04" db="EMBL/GenBank/DDBJ databases">
        <title>Genome sequencing of Clostridium botulinum Groups I-IV and Clostridium butyricum.</title>
        <authorList>
            <person name="Brunt J."/>
            <person name="Van Vliet A.H.M."/>
            <person name="Stringer S.C."/>
            <person name="Carter A.T."/>
            <person name="Peck M.W."/>
        </authorList>
    </citation>
    <scope>NUCLEOTIDE SEQUENCE [LARGE SCALE GENOMIC DNA]</scope>
    <source>
        <strain evidence="1 2">Colworth BL30</strain>
    </source>
</reference>
<evidence type="ECO:0000313" key="1">
    <source>
        <dbReference type="EMBL" id="NFJ09479.1"/>
    </source>
</evidence>
<sequence length="148" mass="17397">MFKRGTYTKLVKNIESTPFHAFGIMPDDSFHMTDIAKHIKKFRDCSELEIELNKLANYIYNGKRTIFFHEFRQFPYISHENNNSADISGFAKNYTSSDVYLIKFIKKCLAYQSGKYSFFDVDFIIGNTKKIEFDECPINNMPIDEILK</sequence>
<protein>
    <submittedName>
        <fullName evidence="1">Uncharacterized protein</fullName>
    </submittedName>
</protein>
<name>A0A846J6E1_CLOBO</name>
<dbReference type="Proteomes" id="UP000480039">
    <property type="component" value="Unassembled WGS sequence"/>
</dbReference>
<proteinExistence type="predicted"/>